<comment type="similarity">
    <text evidence="1">Belongs to the SAPAP family.</text>
</comment>
<dbReference type="PANTHER" id="PTHR12353">
    <property type="entry name" value="DISKS LARGE-ASSOCIATED PROTEIN DAP SAP90/PSD-95-ASSOCIATED PROTEIN"/>
    <property type="match status" value="1"/>
</dbReference>
<name>A7S061_NEMVE</name>
<dbReference type="STRING" id="45351.A7S061"/>
<accession>A7S061</accession>
<keyword evidence="3" id="KW-1185">Reference proteome</keyword>
<reference evidence="2 3" key="1">
    <citation type="journal article" date="2007" name="Science">
        <title>Sea anemone genome reveals ancestral eumetazoan gene repertoire and genomic organization.</title>
        <authorList>
            <person name="Putnam N.H."/>
            <person name="Srivastava M."/>
            <person name="Hellsten U."/>
            <person name="Dirks B."/>
            <person name="Chapman J."/>
            <person name="Salamov A."/>
            <person name="Terry A."/>
            <person name="Shapiro H."/>
            <person name="Lindquist E."/>
            <person name="Kapitonov V.V."/>
            <person name="Jurka J."/>
            <person name="Genikhovich G."/>
            <person name="Grigoriev I.V."/>
            <person name="Lucas S.M."/>
            <person name="Steele R.E."/>
            <person name="Finnerty J.R."/>
            <person name="Technau U."/>
            <person name="Martindale M.Q."/>
            <person name="Rokhsar D.S."/>
        </authorList>
    </citation>
    <scope>NUCLEOTIDE SEQUENCE [LARGE SCALE GENOMIC DNA]</scope>
    <source>
        <strain evidence="3">CH2 X CH6</strain>
    </source>
</reference>
<gene>
    <name evidence="2" type="ORF">NEMVEDRAFT_v1g241923</name>
</gene>
<dbReference type="HOGENOM" id="CLU_1091092_0_0_1"/>
<evidence type="ECO:0000256" key="1">
    <source>
        <dbReference type="ARBA" id="ARBA00008839"/>
    </source>
</evidence>
<dbReference type="AlphaFoldDB" id="A7S061"/>
<protein>
    <submittedName>
        <fullName evidence="2">Uncharacterized protein</fullName>
    </submittedName>
</protein>
<dbReference type="PANTHER" id="PTHR12353:SF31">
    <property type="entry name" value="LD44824P"/>
    <property type="match status" value="1"/>
</dbReference>
<dbReference type="InterPro" id="IPR005026">
    <property type="entry name" value="SAPAP"/>
</dbReference>
<sequence length="255" mass="28558">MSLPLHQMRTGHGRYKTEIIIILRKGKRTSPMMNTGKENVSPSAISSPILAERELDCLNENFQKGLDLNGVVEKDGRHFLEVMKKEAERMTRVCETLDKDISESSATEEVCGKVRAAIGKSKLLTTKKFKQFKGLCECNLGIGDLNGIRPTNADLAGFWDMVMIQVDDVNSMFEALEELRQNGWQEKFKPAENGDGLTRTPSLSKKASSLTRQPSFGVYKEVSFSLYLQPCLAMFGHLAKKEKLPDTMSEEDSVM</sequence>
<dbReference type="InParanoid" id="A7S061"/>
<organism evidence="2 3">
    <name type="scientific">Nematostella vectensis</name>
    <name type="common">Starlet sea anemone</name>
    <dbReference type="NCBI Taxonomy" id="45351"/>
    <lineage>
        <taxon>Eukaryota</taxon>
        <taxon>Metazoa</taxon>
        <taxon>Cnidaria</taxon>
        <taxon>Anthozoa</taxon>
        <taxon>Hexacorallia</taxon>
        <taxon>Actiniaria</taxon>
        <taxon>Edwardsiidae</taxon>
        <taxon>Nematostella</taxon>
    </lineage>
</organism>
<dbReference type="GO" id="GO:0023052">
    <property type="term" value="P:signaling"/>
    <property type="evidence" value="ECO:0007669"/>
    <property type="project" value="InterPro"/>
</dbReference>
<dbReference type="Pfam" id="PF03359">
    <property type="entry name" value="GKAP"/>
    <property type="match status" value="1"/>
</dbReference>
<dbReference type="EMBL" id="DS469559">
    <property type="protein sequence ID" value="EDO42906.1"/>
    <property type="molecule type" value="Genomic_DNA"/>
</dbReference>
<dbReference type="eggNOG" id="KOG3971">
    <property type="taxonomic scope" value="Eukaryota"/>
</dbReference>
<dbReference type="Proteomes" id="UP000001593">
    <property type="component" value="Unassembled WGS sequence"/>
</dbReference>
<dbReference type="PhylomeDB" id="A7S061"/>
<evidence type="ECO:0000313" key="3">
    <source>
        <dbReference type="Proteomes" id="UP000001593"/>
    </source>
</evidence>
<proteinExistence type="inferred from homology"/>
<evidence type="ECO:0000313" key="2">
    <source>
        <dbReference type="EMBL" id="EDO42906.1"/>
    </source>
</evidence>